<dbReference type="EMBL" id="GBXM01078739">
    <property type="protein sequence ID" value="JAH29838.1"/>
    <property type="molecule type" value="Transcribed_RNA"/>
</dbReference>
<sequence>MLLFNTPPCLKGNTLCVTFSTVCVKMCPLVTHELYIYNTNVVTLTQNVLKVTQT</sequence>
<reference evidence="1" key="2">
    <citation type="journal article" date="2015" name="Fish Shellfish Immunol.">
        <title>Early steps in the European eel (Anguilla anguilla)-Vibrio vulnificus interaction in the gills: Role of the RtxA13 toxin.</title>
        <authorList>
            <person name="Callol A."/>
            <person name="Pajuelo D."/>
            <person name="Ebbesson L."/>
            <person name="Teles M."/>
            <person name="MacKenzie S."/>
            <person name="Amaro C."/>
        </authorList>
    </citation>
    <scope>NUCLEOTIDE SEQUENCE</scope>
</reference>
<accession>A0A0E9RNB5</accession>
<protein>
    <submittedName>
        <fullName evidence="1">Uncharacterized protein</fullName>
    </submittedName>
</protein>
<proteinExistence type="predicted"/>
<organism evidence="1">
    <name type="scientific">Anguilla anguilla</name>
    <name type="common">European freshwater eel</name>
    <name type="synonym">Muraena anguilla</name>
    <dbReference type="NCBI Taxonomy" id="7936"/>
    <lineage>
        <taxon>Eukaryota</taxon>
        <taxon>Metazoa</taxon>
        <taxon>Chordata</taxon>
        <taxon>Craniata</taxon>
        <taxon>Vertebrata</taxon>
        <taxon>Euteleostomi</taxon>
        <taxon>Actinopterygii</taxon>
        <taxon>Neopterygii</taxon>
        <taxon>Teleostei</taxon>
        <taxon>Anguilliformes</taxon>
        <taxon>Anguillidae</taxon>
        <taxon>Anguilla</taxon>
    </lineage>
</organism>
<name>A0A0E9RNB5_ANGAN</name>
<evidence type="ECO:0000313" key="1">
    <source>
        <dbReference type="EMBL" id="JAH29838.1"/>
    </source>
</evidence>
<dbReference type="AlphaFoldDB" id="A0A0E9RNB5"/>
<reference evidence="1" key="1">
    <citation type="submission" date="2014-11" db="EMBL/GenBank/DDBJ databases">
        <authorList>
            <person name="Amaro Gonzalez C."/>
        </authorList>
    </citation>
    <scope>NUCLEOTIDE SEQUENCE</scope>
</reference>